<feature type="transmembrane region" description="Helical" evidence="6">
    <location>
        <begin position="78"/>
        <end position="99"/>
    </location>
</feature>
<evidence type="ECO:0000256" key="6">
    <source>
        <dbReference type="SAM" id="Phobius"/>
    </source>
</evidence>
<dbReference type="Proteomes" id="UP001055102">
    <property type="component" value="Unassembled WGS sequence"/>
</dbReference>
<evidence type="ECO:0000313" key="9">
    <source>
        <dbReference type="Proteomes" id="UP001055102"/>
    </source>
</evidence>
<accession>A0ABQ4SPN1</accession>
<reference evidence="8" key="1">
    <citation type="journal article" date="2021" name="Front. Microbiol.">
        <title>Comprehensive Comparative Genomics and Phenotyping of Methylobacterium Species.</title>
        <authorList>
            <person name="Alessa O."/>
            <person name="Ogura Y."/>
            <person name="Fujitani Y."/>
            <person name="Takami H."/>
            <person name="Hayashi T."/>
            <person name="Sahin N."/>
            <person name="Tani A."/>
        </authorList>
    </citation>
    <scope>NUCLEOTIDE SEQUENCE</scope>
    <source>
        <strain evidence="8">LMG 23639</strain>
    </source>
</reference>
<comment type="subcellular location">
    <subcellularLocation>
        <location evidence="1">Cell membrane</location>
        <topology evidence="1">Multi-pass membrane protein</topology>
    </subcellularLocation>
</comment>
<evidence type="ECO:0000313" key="8">
    <source>
        <dbReference type="EMBL" id="GJE05107.1"/>
    </source>
</evidence>
<keyword evidence="5 6" id="KW-0472">Membrane</keyword>
<evidence type="ECO:0000256" key="5">
    <source>
        <dbReference type="ARBA" id="ARBA00023136"/>
    </source>
</evidence>
<evidence type="ECO:0000256" key="4">
    <source>
        <dbReference type="ARBA" id="ARBA00022989"/>
    </source>
</evidence>
<protein>
    <recommendedName>
        <fullName evidence="7">Prepilin type IV endopeptidase peptidase domain-containing protein</fullName>
    </recommendedName>
</protein>
<dbReference type="PANTHER" id="PTHR36506:SF1">
    <property type="entry name" value="PREFLAGELLIN PEPTIDASE"/>
    <property type="match status" value="1"/>
</dbReference>
<feature type="transmembrane region" description="Helical" evidence="6">
    <location>
        <begin position="20"/>
        <end position="40"/>
    </location>
</feature>
<evidence type="ECO:0000256" key="1">
    <source>
        <dbReference type="ARBA" id="ARBA00004651"/>
    </source>
</evidence>
<organism evidence="8 9">
    <name type="scientific">Methylobacterium jeotgali</name>
    <dbReference type="NCBI Taxonomy" id="381630"/>
    <lineage>
        <taxon>Bacteria</taxon>
        <taxon>Pseudomonadati</taxon>
        <taxon>Pseudomonadota</taxon>
        <taxon>Alphaproteobacteria</taxon>
        <taxon>Hyphomicrobiales</taxon>
        <taxon>Methylobacteriaceae</taxon>
        <taxon>Methylobacterium</taxon>
    </lineage>
</organism>
<gene>
    <name evidence="8" type="ORF">AOPFMNJM_0404</name>
</gene>
<keyword evidence="3 6" id="KW-0812">Transmembrane</keyword>
<dbReference type="Gene3D" id="1.20.120.1220">
    <property type="match status" value="1"/>
</dbReference>
<comment type="caution">
    <text evidence="8">The sequence shown here is derived from an EMBL/GenBank/DDBJ whole genome shotgun (WGS) entry which is preliminary data.</text>
</comment>
<dbReference type="InterPro" id="IPR052218">
    <property type="entry name" value="Preflagellin_Peptidase"/>
</dbReference>
<feature type="domain" description="Prepilin type IV endopeptidase peptidase" evidence="7">
    <location>
        <begin position="30"/>
        <end position="133"/>
    </location>
</feature>
<sequence length="189" mass="19342">MRELGPVRSDSNPLLREPVPPMASVGLLVVFPFLVAYAAANDLLTMLIPNRVSLLLIAGFAAVAASGILTLPEIGTHVAAGAIVLVATFALFALGVIGGGDAKLAAATALWLGLDHLMDYLLIAAVAGGALTLALLAARSHPLPRPLVGLPFALHLHDTRTGVPYGIALCAAALLVLPETLIWARALGA</sequence>
<keyword evidence="2" id="KW-1003">Cell membrane</keyword>
<evidence type="ECO:0000259" key="7">
    <source>
        <dbReference type="Pfam" id="PF01478"/>
    </source>
</evidence>
<evidence type="ECO:0000256" key="3">
    <source>
        <dbReference type="ARBA" id="ARBA00022692"/>
    </source>
</evidence>
<dbReference type="InterPro" id="IPR000045">
    <property type="entry name" value="Prepilin_IV_endopep_pep"/>
</dbReference>
<proteinExistence type="predicted"/>
<keyword evidence="9" id="KW-1185">Reference proteome</keyword>
<dbReference type="Pfam" id="PF01478">
    <property type="entry name" value="Peptidase_A24"/>
    <property type="match status" value="1"/>
</dbReference>
<feature type="transmembrane region" description="Helical" evidence="6">
    <location>
        <begin position="162"/>
        <end position="184"/>
    </location>
</feature>
<feature type="transmembrane region" description="Helical" evidence="6">
    <location>
        <begin position="52"/>
        <end position="72"/>
    </location>
</feature>
<dbReference type="EMBL" id="BPQR01000007">
    <property type="protein sequence ID" value="GJE05107.1"/>
    <property type="molecule type" value="Genomic_DNA"/>
</dbReference>
<keyword evidence="4 6" id="KW-1133">Transmembrane helix</keyword>
<dbReference type="PANTHER" id="PTHR36506">
    <property type="entry name" value="PREFLAGELLIN PEPTIDASE"/>
    <property type="match status" value="1"/>
</dbReference>
<reference evidence="8" key="2">
    <citation type="submission" date="2021-08" db="EMBL/GenBank/DDBJ databases">
        <authorList>
            <person name="Tani A."/>
            <person name="Ola A."/>
            <person name="Ogura Y."/>
            <person name="Katsura K."/>
            <person name="Hayashi T."/>
        </authorList>
    </citation>
    <scope>NUCLEOTIDE SEQUENCE</scope>
    <source>
        <strain evidence="8">LMG 23639</strain>
    </source>
</reference>
<evidence type="ECO:0000256" key="2">
    <source>
        <dbReference type="ARBA" id="ARBA00022475"/>
    </source>
</evidence>
<name>A0ABQ4SPN1_9HYPH</name>
<feature type="transmembrane region" description="Helical" evidence="6">
    <location>
        <begin position="120"/>
        <end position="142"/>
    </location>
</feature>